<dbReference type="Proteomes" id="UP001162992">
    <property type="component" value="Chromosome 16"/>
</dbReference>
<keyword evidence="2" id="KW-1185">Reference proteome</keyword>
<reference evidence="2" key="1">
    <citation type="journal article" date="2024" name="Proc. Natl. Acad. Sci. U.S.A.">
        <title>Extraordinary preservation of gene collinearity over three hundred million years revealed in homosporous lycophytes.</title>
        <authorList>
            <person name="Li C."/>
            <person name="Wickell D."/>
            <person name="Kuo L.Y."/>
            <person name="Chen X."/>
            <person name="Nie B."/>
            <person name="Liao X."/>
            <person name="Peng D."/>
            <person name="Ji J."/>
            <person name="Jenkins J."/>
            <person name="Williams M."/>
            <person name="Shu S."/>
            <person name="Plott C."/>
            <person name="Barry K."/>
            <person name="Rajasekar S."/>
            <person name="Grimwood J."/>
            <person name="Han X."/>
            <person name="Sun S."/>
            <person name="Hou Z."/>
            <person name="He W."/>
            <person name="Dai G."/>
            <person name="Sun C."/>
            <person name="Schmutz J."/>
            <person name="Leebens-Mack J.H."/>
            <person name="Li F.W."/>
            <person name="Wang L."/>
        </authorList>
    </citation>
    <scope>NUCLEOTIDE SEQUENCE [LARGE SCALE GENOMIC DNA]</scope>
    <source>
        <strain evidence="2">cv. PW_Plant_1</strain>
    </source>
</reference>
<name>A0ACC2BCY1_DIPCM</name>
<proteinExistence type="predicted"/>
<dbReference type="EMBL" id="CM055107">
    <property type="protein sequence ID" value="KAJ7527629.1"/>
    <property type="molecule type" value="Genomic_DNA"/>
</dbReference>
<sequence>MEKLSDDLVAQMLKRVKDSRDLRACGQVCSQWRRVEGLTRTSLRILDPLLLGQTLSRFPNLLKVEADLGVHDEDLACIAHSCPNLQFLHLDVNKYRRMMDICLSEEDAQDSISDEGLSAVAAACADLRIVTLRWRQALGDVGIKTMIMNCKFLAHLDLAHCKLVTDASLEAISEAPLLQVLILKSCTFITDIGLSVLTKGAVAKSLRDLNLNSCDRLTDLGVSYLKRLTGLQTLNLAECGPRITDTSGVAIATITCLRILNLSWLPNLSDVTVLALSENCTDLMELNLSGCELVTGAGLHSFSMHKSLQALCLASCPNLYVQDIVALCNLKYLVLDHSLKSWMTSDTVSCLQQRLEILWL</sequence>
<comment type="caution">
    <text evidence="1">The sequence shown here is derived from an EMBL/GenBank/DDBJ whole genome shotgun (WGS) entry which is preliminary data.</text>
</comment>
<accession>A0ACC2BCY1</accession>
<gene>
    <name evidence="1" type="ORF">O6H91_16G064300</name>
</gene>
<evidence type="ECO:0000313" key="2">
    <source>
        <dbReference type="Proteomes" id="UP001162992"/>
    </source>
</evidence>
<organism evidence="1 2">
    <name type="scientific">Diphasiastrum complanatum</name>
    <name type="common">Issler's clubmoss</name>
    <name type="synonym">Lycopodium complanatum</name>
    <dbReference type="NCBI Taxonomy" id="34168"/>
    <lineage>
        <taxon>Eukaryota</taxon>
        <taxon>Viridiplantae</taxon>
        <taxon>Streptophyta</taxon>
        <taxon>Embryophyta</taxon>
        <taxon>Tracheophyta</taxon>
        <taxon>Lycopodiopsida</taxon>
        <taxon>Lycopodiales</taxon>
        <taxon>Lycopodiaceae</taxon>
        <taxon>Lycopodioideae</taxon>
        <taxon>Diphasiastrum</taxon>
    </lineage>
</organism>
<evidence type="ECO:0000313" key="1">
    <source>
        <dbReference type="EMBL" id="KAJ7527629.1"/>
    </source>
</evidence>
<protein>
    <submittedName>
        <fullName evidence="1">Uncharacterized protein</fullName>
    </submittedName>
</protein>